<dbReference type="Proteomes" id="UP000695022">
    <property type="component" value="Unplaced"/>
</dbReference>
<dbReference type="PANTHER" id="PTHR13601:SF2">
    <property type="entry name" value="GAMETOGENETIN-BINDING PROTEIN 2"/>
    <property type="match status" value="1"/>
</dbReference>
<dbReference type="GeneID" id="106805568"/>
<protein>
    <submittedName>
        <fullName evidence="3">Uncharacterized protein LOC106805568 isoform X3</fullName>
    </submittedName>
</protein>
<feature type="compositionally biased region" description="Basic and acidic residues" evidence="1">
    <location>
        <begin position="261"/>
        <end position="270"/>
    </location>
</feature>
<proteinExistence type="predicted"/>
<feature type="region of interest" description="Disordered" evidence="1">
    <location>
        <begin position="243"/>
        <end position="306"/>
    </location>
</feature>
<keyword evidence="2" id="KW-1185">Reference proteome</keyword>
<name>A0ABM1DRY6_PRICU</name>
<gene>
    <name evidence="3" type="primary">LOC106805568</name>
</gene>
<dbReference type="InterPro" id="IPR026073">
    <property type="entry name" value="GGNBP2"/>
</dbReference>
<feature type="compositionally biased region" description="Acidic residues" evidence="1">
    <location>
        <begin position="271"/>
        <end position="285"/>
    </location>
</feature>
<feature type="region of interest" description="Disordered" evidence="1">
    <location>
        <begin position="490"/>
        <end position="519"/>
    </location>
</feature>
<accession>A0ABM1DRY6</accession>
<organism evidence="2 3">
    <name type="scientific">Priapulus caudatus</name>
    <name type="common">Priapulid worm</name>
    <dbReference type="NCBI Taxonomy" id="37621"/>
    <lineage>
        <taxon>Eukaryota</taxon>
        <taxon>Metazoa</taxon>
        <taxon>Ecdysozoa</taxon>
        <taxon>Scalidophora</taxon>
        <taxon>Priapulida</taxon>
        <taxon>Priapulimorpha</taxon>
        <taxon>Priapulimorphida</taxon>
        <taxon>Priapulidae</taxon>
        <taxon>Priapulus</taxon>
    </lineage>
</organism>
<evidence type="ECO:0000313" key="2">
    <source>
        <dbReference type="Proteomes" id="UP000695022"/>
    </source>
</evidence>
<dbReference type="RefSeq" id="XP_014662707.1">
    <property type="nucleotide sequence ID" value="XM_014807221.1"/>
</dbReference>
<evidence type="ECO:0000256" key="1">
    <source>
        <dbReference type="SAM" id="MobiDB-lite"/>
    </source>
</evidence>
<evidence type="ECO:0000313" key="3">
    <source>
        <dbReference type="RefSeq" id="XP_014662707.1"/>
    </source>
</evidence>
<reference evidence="3" key="1">
    <citation type="submission" date="2025-08" db="UniProtKB">
        <authorList>
            <consortium name="RefSeq"/>
        </authorList>
    </citation>
    <scope>IDENTIFICATION</scope>
</reference>
<sequence length="708" mass="76532">MALNTRFCLVCRCKLSSMVESIPKSKKNKRCALHSLDTHKTRCPTSSWIDVWEMMSQDCREEVVLIDSKCLLDTMESYLGKHRFCAECRSKVLRAYSLLVGEVDSTKEKGYCAALYDGLRCCAQDRHVHVLGNTEFIDNLISRAEPELLGRYSGRERHAKTIDIAQEEVLTCVGIYLYERLHRIYQRVRAEDQTWQLLFYLGVDCLRKSYEIAIENKQGVSNLELLYNEIVQEEHLKEVRRELKRQKKKQRRRNNRALAAEADKESAEQADREDEEEEEEEEEEYEARRKGEESPLPSCKCNGSSLPKAKCSDATHRRLKLQASSTESSSCNVVRCSCSSAPPGGRENKAPPGCNESRRGCPGSAGAKACDGLAACAGKKVSATCQYTAKAPAACRGTKAAPFTWSGAKLGSHATAHGACTLPAKQHIGQPSHLAVNLGSAATRHMHACVLSPTSGEGASKMKQGQACACMSLCCGKLATLQEAGAAVKATATSAKGKKSKKRQDNVTGGAADGKTQKQMTDKKVAAGLVYGGGGGGGAISSNRSDYGYSSASSDAWGSPSSSRSGSDIVCNACASEGDDPCEHCSLEARSPASSPAGVTSKLPPFATPSLEDMLNCSCSSGEEDPLISEEEIRQYRVRERQLATERLQLRQRLKQQFAQLQQRSCAGGSTCTGSCKLRGGGCTGNCLPQRDVSVGGVAAGAGRMVLH</sequence>
<feature type="compositionally biased region" description="Basic residues" evidence="1">
    <location>
        <begin position="243"/>
        <end position="255"/>
    </location>
</feature>
<dbReference type="PANTHER" id="PTHR13601">
    <property type="entry name" value="GAMETOGENETIN-BINDING PROTEIN 2"/>
    <property type="match status" value="1"/>
</dbReference>